<evidence type="ECO:0000256" key="3">
    <source>
        <dbReference type="ARBA" id="ARBA00022989"/>
    </source>
</evidence>
<dbReference type="InterPro" id="IPR012879">
    <property type="entry name" value="CCDC47"/>
</dbReference>
<dbReference type="Proteomes" id="UP000824469">
    <property type="component" value="Unassembled WGS sequence"/>
</dbReference>
<keyword evidence="3" id="KW-1133">Transmembrane helix</keyword>
<reference evidence="5 6" key="1">
    <citation type="journal article" date="2021" name="Nat. Plants">
        <title>The Taxus genome provides insights into paclitaxel biosynthesis.</title>
        <authorList>
            <person name="Xiong X."/>
            <person name="Gou J."/>
            <person name="Liao Q."/>
            <person name="Li Y."/>
            <person name="Zhou Q."/>
            <person name="Bi G."/>
            <person name="Li C."/>
            <person name="Du R."/>
            <person name="Wang X."/>
            <person name="Sun T."/>
            <person name="Guo L."/>
            <person name="Liang H."/>
            <person name="Lu P."/>
            <person name="Wu Y."/>
            <person name="Zhang Z."/>
            <person name="Ro D.K."/>
            <person name="Shang Y."/>
            <person name="Huang S."/>
            <person name="Yan J."/>
        </authorList>
    </citation>
    <scope>NUCLEOTIDE SEQUENCE [LARGE SCALE GENOMIC DNA]</scope>
    <source>
        <strain evidence="5">Ta-2019</strain>
    </source>
</reference>
<dbReference type="PANTHER" id="PTHR12883">
    <property type="entry name" value="ADIPOCYTE-SPECIFIC PROTEIN 4-RELATED"/>
    <property type="match status" value="1"/>
</dbReference>
<dbReference type="EMBL" id="JAHRHJ020000006">
    <property type="protein sequence ID" value="KAH9310688.1"/>
    <property type="molecule type" value="Genomic_DNA"/>
</dbReference>
<evidence type="ECO:0000256" key="2">
    <source>
        <dbReference type="ARBA" id="ARBA00022692"/>
    </source>
</evidence>
<dbReference type="AlphaFoldDB" id="A0AA38FV97"/>
<evidence type="ECO:0000256" key="1">
    <source>
        <dbReference type="ARBA" id="ARBA00004167"/>
    </source>
</evidence>
<proteinExistence type="predicted"/>
<comment type="subcellular location">
    <subcellularLocation>
        <location evidence="1">Membrane</location>
        <topology evidence="1">Single-pass membrane protein</topology>
    </subcellularLocation>
</comment>
<accession>A0AA38FV97</accession>
<organism evidence="5 6">
    <name type="scientific">Taxus chinensis</name>
    <name type="common">Chinese yew</name>
    <name type="synonym">Taxus wallichiana var. chinensis</name>
    <dbReference type="NCBI Taxonomy" id="29808"/>
    <lineage>
        <taxon>Eukaryota</taxon>
        <taxon>Viridiplantae</taxon>
        <taxon>Streptophyta</taxon>
        <taxon>Embryophyta</taxon>
        <taxon>Tracheophyta</taxon>
        <taxon>Spermatophyta</taxon>
        <taxon>Pinopsida</taxon>
        <taxon>Pinidae</taxon>
        <taxon>Conifers II</taxon>
        <taxon>Cupressales</taxon>
        <taxon>Taxaceae</taxon>
        <taxon>Taxus</taxon>
    </lineage>
</organism>
<sequence length="217" mass="24136">VVKGLDMAGWGTIDVDEVVCIVKVDVDLVKVVGVVGTEKSGEGGIGTKSKDGIMGNYGMDVAKNMHKVSMDLQYCVGLVTPPSNRKWGTEELIAISESREIASDLITDTVLDKVFVEKAFKKYGKGFVSLHFTYQNPLGSHRKTLTFKFTLLEANKMADMSLLITIVLYYIDLIGQYKLSTQAHNKVEATRAKVAKELYKAQWIALQEEIQRKKEEP</sequence>
<keyword evidence="6" id="KW-1185">Reference proteome</keyword>
<dbReference type="GO" id="GO:0016020">
    <property type="term" value="C:membrane"/>
    <property type="evidence" value="ECO:0007669"/>
    <property type="project" value="UniProtKB-SubCell"/>
</dbReference>
<comment type="caution">
    <text evidence="5">The sequence shown here is derived from an EMBL/GenBank/DDBJ whole genome shotgun (WGS) entry which is preliminary data.</text>
</comment>
<protein>
    <submittedName>
        <fullName evidence="5">Uncharacterized protein</fullName>
    </submittedName>
</protein>
<dbReference type="GO" id="GO:0005783">
    <property type="term" value="C:endoplasmic reticulum"/>
    <property type="evidence" value="ECO:0007669"/>
    <property type="project" value="InterPro"/>
</dbReference>
<dbReference type="GO" id="GO:0005509">
    <property type="term" value="F:calcium ion binding"/>
    <property type="evidence" value="ECO:0007669"/>
    <property type="project" value="InterPro"/>
</dbReference>
<dbReference type="PANTHER" id="PTHR12883:SF0">
    <property type="entry name" value="PAT COMPLEX SUBUNIT CCDC47"/>
    <property type="match status" value="1"/>
</dbReference>
<evidence type="ECO:0000313" key="5">
    <source>
        <dbReference type="EMBL" id="KAH9310688.1"/>
    </source>
</evidence>
<keyword evidence="4" id="KW-0472">Membrane</keyword>
<feature type="non-terminal residue" evidence="5">
    <location>
        <position position="217"/>
    </location>
</feature>
<keyword evidence="2" id="KW-0812">Transmembrane</keyword>
<name>A0AA38FV97_TAXCH</name>
<gene>
    <name evidence="5" type="ORF">KI387_025723</name>
</gene>
<feature type="non-terminal residue" evidence="5">
    <location>
        <position position="1"/>
    </location>
</feature>
<dbReference type="Pfam" id="PF07946">
    <property type="entry name" value="CCDC47"/>
    <property type="match status" value="1"/>
</dbReference>
<evidence type="ECO:0000256" key="4">
    <source>
        <dbReference type="ARBA" id="ARBA00023136"/>
    </source>
</evidence>
<dbReference type="GO" id="GO:0032469">
    <property type="term" value="P:endoplasmic reticulum calcium ion homeostasis"/>
    <property type="evidence" value="ECO:0007669"/>
    <property type="project" value="InterPro"/>
</dbReference>
<evidence type="ECO:0000313" key="6">
    <source>
        <dbReference type="Proteomes" id="UP000824469"/>
    </source>
</evidence>